<feature type="chain" id="PRO_5041385166" description="Ig-like domain-containing protein" evidence="2">
    <location>
        <begin position="23"/>
        <end position="264"/>
    </location>
</feature>
<dbReference type="PANTHER" id="PTHR45080:SF29">
    <property type="entry name" value="NEURAL CELL ADHESION MOLECULE 1-LIKE ISOFORM X1"/>
    <property type="match status" value="1"/>
</dbReference>
<keyword evidence="5" id="KW-1185">Reference proteome</keyword>
<dbReference type="SUPFAM" id="SSF48726">
    <property type="entry name" value="Immunoglobulin"/>
    <property type="match status" value="2"/>
</dbReference>
<dbReference type="GO" id="GO:0030424">
    <property type="term" value="C:axon"/>
    <property type="evidence" value="ECO:0007669"/>
    <property type="project" value="TreeGrafter"/>
</dbReference>
<evidence type="ECO:0000313" key="5">
    <source>
        <dbReference type="Proteomes" id="UP001177023"/>
    </source>
</evidence>
<evidence type="ECO:0000313" key="4">
    <source>
        <dbReference type="EMBL" id="CAJ0583922.1"/>
    </source>
</evidence>
<dbReference type="PROSITE" id="PS51257">
    <property type="entry name" value="PROKAR_LIPOPROTEIN"/>
    <property type="match status" value="1"/>
</dbReference>
<dbReference type="InterPro" id="IPR007110">
    <property type="entry name" value="Ig-like_dom"/>
</dbReference>
<reference evidence="4" key="1">
    <citation type="submission" date="2023-06" db="EMBL/GenBank/DDBJ databases">
        <authorList>
            <person name="Delattre M."/>
        </authorList>
    </citation>
    <scope>NUCLEOTIDE SEQUENCE</scope>
    <source>
        <strain evidence="4">AF72</strain>
    </source>
</reference>
<proteinExistence type="predicted"/>
<comment type="caution">
    <text evidence="4">The sequence shown here is derived from an EMBL/GenBank/DDBJ whole genome shotgun (WGS) entry which is preliminary data.</text>
</comment>
<dbReference type="Gene3D" id="2.60.40.10">
    <property type="entry name" value="Immunoglobulins"/>
    <property type="match status" value="2"/>
</dbReference>
<organism evidence="4 5">
    <name type="scientific">Mesorhabditis spiculigera</name>
    <dbReference type="NCBI Taxonomy" id="96644"/>
    <lineage>
        <taxon>Eukaryota</taxon>
        <taxon>Metazoa</taxon>
        <taxon>Ecdysozoa</taxon>
        <taxon>Nematoda</taxon>
        <taxon>Chromadorea</taxon>
        <taxon>Rhabditida</taxon>
        <taxon>Rhabditina</taxon>
        <taxon>Rhabditomorpha</taxon>
        <taxon>Rhabditoidea</taxon>
        <taxon>Rhabditidae</taxon>
        <taxon>Mesorhabditinae</taxon>
        <taxon>Mesorhabditis</taxon>
    </lineage>
</organism>
<feature type="domain" description="Ig-like" evidence="3">
    <location>
        <begin position="91"/>
        <end position="264"/>
    </location>
</feature>
<dbReference type="GO" id="GO:0050808">
    <property type="term" value="P:synapse organization"/>
    <property type="evidence" value="ECO:0007669"/>
    <property type="project" value="TreeGrafter"/>
</dbReference>
<dbReference type="SMART" id="SM00408">
    <property type="entry name" value="IGc2"/>
    <property type="match status" value="2"/>
</dbReference>
<evidence type="ECO:0000256" key="2">
    <source>
        <dbReference type="SAM" id="SignalP"/>
    </source>
</evidence>
<dbReference type="InterPro" id="IPR036179">
    <property type="entry name" value="Ig-like_dom_sf"/>
</dbReference>
<dbReference type="PROSITE" id="PS50835">
    <property type="entry name" value="IG_LIKE"/>
    <property type="match status" value="1"/>
</dbReference>
<dbReference type="InterPro" id="IPR003599">
    <property type="entry name" value="Ig_sub"/>
</dbReference>
<dbReference type="PANTHER" id="PTHR45080">
    <property type="entry name" value="CONTACTIN 5"/>
    <property type="match status" value="1"/>
</dbReference>
<dbReference type="GO" id="GO:0043025">
    <property type="term" value="C:neuronal cell body"/>
    <property type="evidence" value="ECO:0007669"/>
    <property type="project" value="TreeGrafter"/>
</dbReference>
<evidence type="ECO:0000256" key="1">
    <source>
        <dbReference type="ARBA" id="ARBA00023319"/>
    </source>
</evidence>
<dbReference type="AlphaFoldDB" id="A0AA36GCZ2"/>
<name>A0AA36GCZ2_9BILA</name>
<dbReference type="SMART" id="SM00409">
    <property type="entry name" value="IG"/>
    <property type="match status" value="2"/>
</dbReference>
<sequence length="264" mass="28857">MARMKRHLLAIVLLLGIAGVACQKSNEDDNSQETDADNKLTISSKENVVKADDKLVVSCVFNGDLADPADLKLFRRNAGKHHSGGLRFLYPRVFTISLAEHKTGHRKKNLHFLSLEASDSGTYTCVATDLDGKVHRAQSKIDVTPPVHWADTATVVGGLAGERLIINCGASGEPSPLSQNSPRNPSIDMQLLDAVQFYPATRLPPTRSPSTYTFYEEAKIHDAERFSLVKHVLDHSAALTIKHVTIDDLGEYRCDVNNGKGSEA</sequence>
<keyword evidence="1" id="KW-0393">Immunoglobulin domain</keyword>
<dbReference type="Proteomes" id="UP001177023">
    <property type="component" value="Unassembled WGS sequence"/>
</dbReference>
<gene>
    <name evidence="4" type="ORF">MSPICULIGERA_LOCUS21990</name>
</gene>
<dbReference type="GO" id="GO:0007156">
    <property type="term" value="P:homophilic cell adhesion via plasma membrane adhesion molecules"/>
    <property type="evidence" value="ECO:0007669"/>
    <property type="project" value="TreeGrafter"/>
</dbReference>
<feature type="signal peptide" evidence="2">
    <location>
        <begin position="1"/>
        <end position="22"/>
    </location>
</feature>
<dbReference type="EMBL" id="CATQJA010002665">
    <property type="protein sequence ID" value="CAJ0583922.1"/>
    <property type="molecule type" value="Genomic_DNA"/>
</dbReference>
<dbReference type="GO" id="GO:0008046">
    <property type="term" value="F:axon guidance receptor activity"/>
    <property type="evidence" value="ECO:0007669"/>
    <property type="project" value="TreeGrafter"/>
</dbReference>
<accession>A0AA36GCZ2</accession>
<feature type="non-terminal residue" evidence="4">
    <location>
        <position position="1"/>
    </location>
</feature>
<dbReference type="GO" id="GO:0005886">
    <property type="term" value="C:plasma membrane"/>
    <property type="evidence" value="ECO:0007669"/>
    <property type="project" value="TreeGrafter"/>
</dbReference>
<dbReference type="InterPro" id="IPR050958">
    <property type="entry name" value="Cell_Adh-Cytoskel_Orgn"/>
</dbReference>
<keyword evidence="2" id="KW-0732">Signal</keyword>
<dbReference type="InterPro" id="IPR013783">
    <property type="entry name" value="Ig-like_fold"/>
</dbReference>
<dbReference type="InterPro" id="IPR003598">
    <property type="entry name" value="Ig_sub2"/>
</dbReference>
<evidence type="ECO:0000259" key="3">
    <source>
        <dbReference type="PROSITE" id="PS50835"/>
    </source>
</evidence>
<protein>
    <recommendedName>
        <fullName evidence="3">Ig-like domain-containing protein</fullName>
    </recommendedName>
</protein>